<evidence type="ECO:0000259" key="1">
    <source>
        <dbReference type="Pfam" id="PF01551"/>
    </source>
</evidence>
<dbReference type="Proteomes" id="UP000366065">
    <property type="component" value="Unassembled WGS sequence"/>
</dbReference>
<evidence type="ECO:0000313" key="2">
    <source>
        <dbReference type="EMBL" id="VVD81257.1"/>
    </source>
</evidence>
<proteinExistence type="predicted"/>
<name>A0ABY6VSK2_9BURK</name>
<keyword evidence="3" id="KW-1185">Reference proteome</keyword>
<dbReference type="PANTHER" id="PTHR21666">
    <property type="entry name" value="PEPTIDASE-RELATED"/>
    <property type="match status" value="1"/>
</dbReference>
<dbReference type="InterPro" id="IPR016047">
    <property type="entry name" value="M23ase_b-sheet_dom"/>
</dbReference>
<protein>
    <submittedName>
        <fullName evidence="2">Glycyl-glycine endopeptidase ALE-1</fullName>
        <ecNumber evidence="2">3.4.24.75</ecNumber>
    </submittedName>
</protein>
<evidence type="ECO:0000313" key="3">
    <source>
        <dbReference type="Proteomes" id="UP000366065"/>
    </source>
</evidence>
<dbReference type="EMBL" id="CABPRV010000002">
    <property type="protein sequence ID" value="VVD81257.1"/>
    <property type="molecule type" value="Genomic_DNA"/>
</dbReference>
<dbReference type="EC" id="3.4.24.75" evidence="2"/>
<comment type="caution">
    <text evidence="2">The sequence shown here is derived from an EMBL/GenBank/DDBJ whole genome shotgun (WGS) entry which is preliminary data.</text>
</comment>
<dbReference type="CDD" id="cd12797">
    <property type="entry name" value="M23_peptidase"/>
    <property type="match status" value="1"/>
</dbReference>
<dbReference type="SUPFAM" id="SSF51261">
    <property type="entry name" value="Duplicated hybrid motif"/>
    <property type="match status" value="1"/>
</dbReference>
<keyword evidence="2" id="KW-0378">Hydrolase</keyword>
<dbReference type="Pfam" id="PF01551">
    <property type="entry name" value="Peptidase_M23"/>
    <property type="match status" value="1"/>
</dbReference>
<reference evidence="2 3" key="1">
    <citation type="submission" date="2019-08" db="EMBL/GenBank/DDBJ databases">
        <authorList>
            <person name="Peeters C."/>
        </authorList>
    </citation>
    <scope>NUCLEOTIDE SEQUENCE [LARGE SCALE GENOMIC DNA]</scope>
    <source>
        <strain evidence="2 3">LMG 20602</strain>
    </source>
</reference>
<dbReference type="Gene3D" id="2.70.70.10">
    <property type="entry name" value="Glucose Permease (Domain IIA)"/>
    <property type="match status" value="1"/>
</dbReference>
<dbReference type="InterPro" id="IPR050570">
    <property type="entry name" value="Cell_wall_metabolism_enzyme"/>
</dbReference>
<organism evidence="2 3">
    <name type="scientific">Pandoraea capi</name>
    <dbReference type="NCBI Taxonomy" id="2508286"/>
    <lineage>
        <taxon>Bacteria</taxon>
        <taxon>Pseudomonadati</taxon>
        <taxon>Pseudomonadota</taxon>
        <taxon>Betaproteobacteria</taxon>
        <taxon>Burkholderiales</taxon>
        <taxon>Burkholderiaceae</taxon>
        <taxon>Pandoraea</taxon>
    </lineage>
</organism>
<gene>
    <name evidence="2" type="ORF">PCA20602_01130</name>
</gene>
<feature type="domain" description="M23ase beta-sheet core" evidence="1">
    <location>
        <begin position="128"/>
        <end position="225"/>
    </location>
</feature>
<dbReference type="PANTHER" id="PTHR21666:SF290">
    <property type="entry name" value="PEPTIDASE M23 DOMAIN PROTEIN"/>
    <property type="match status" value="1"/>
</dbReference>
<sequence length="291" mass="30571">MSLLPGAWVWLCLAAPLPALAEGGALPLHSRLTTSSMQSVAPLPAALSPLLPTAHTRLQGRLCGEFSPVASLPVFAAPGQSVWFPTTKRVTGTAQSRTSKSFVMPVEGARMSSNFGARRHPIRRVSHRHDGIDFAAPKGTPVVAAADGKVTFIGAQRRGFGNYIVIAHRYDSETLYAHLSATARDLRVGDVVKAGDHIGAVGQTGMATGPHLHFELRRNGNPVDPKPLLTRGTIKAIGGGRSAGQASGKDDCQSVAPAAPAWQVHWQPHGPATSIGTSGRVGGARWNFAPM</sequence>
<dbReference type="RefSeq" id="WP_174980826.1">
    <property type="nucleotide sequence ID" value="NZ_CABPRV010000002.1"/>
</dbReference>
<dbReference type="InterPro" id="IPR011055">
    <property type="entry name" value="Dup_hybrid_motif"/>
</dbReference>
<accession>A0ABY6VSK2</accession>
<dbReference type="GO" id="GO:0016787">
    <property type="term" value="F:hydrolase activity"/>
    <property type="evidence" value="ECO:0007669"/>
    <property type="project" value="UniProtKB-KW"/>
</dbReference>